<dbReference type="EMBL" id="FOHK01000002">
    <property type="protein sequence ID" value="SES82793.1"/>
    <property type="molecule type" value="Genomic_DNA"/>
</dbReference>
<organism evidence="1 2">
    <name type="scientific">Thalassotalea agarivorans</name>
    <name type="common">Thalassomonas agarivorans</name>
    <dbReference type="NCBI Taxonomy" id="349064"/>
    <lineage>
        <taxon>Bacteria</taxon>
        <taxon>Pseudomonadati</taxon>
        <taxon>Pseudomonadota</taxon>
        <taxon>Gammaproteobacteria</taxon>
        <taxon>Alteromonadales</taxon>
        <taxon>Colwelliaceae</taxon>
        <taxon>Thalassotalea</taxon>
    </lineage>
</organism>
<evidence type="ECO:0000313" key="2">
    <source>
        <dbReference type="Proteomes" id="UP000199308"/>
    </source>
</evidence>
<sequence length="183" mass="21104">MQHNISDLIALFANTFETRYQTILVKGDDEPIYLPADEHHPMHRIVFAHGYFASALHEIAHWCIAGPARRLLEDFGYWYCPDGRSAVEQKAFEQVEVKPQALEWAFSVACGKRFNLSADNLSGEATDDSEFRVSVEKQVQYYLHHGFSERAEHFIAALCQFYGQPYPLREQQFNFQKVDVVSV</sequence>
<dbReference type="Pfam" id="PF04315">
    <property type="entry name" value="EpmC"/>
    <property type="match status" value="1"/>
</dbReference>
<accession>A0A1H9ZMD4</accession>
<evidence type="ECO:0008006" key="3">
    <source>
        <dbReference type="Google" id="ProtNLM"/>
    </source>
</evidence>
<dbReference type="Proteomes" id="UP000199308">
    <property type="component" value="Unassembled WGS sequence"/>
</dbReference>
<proteinExistence type="predicted"/>
<dbReference type="InterPro" id="IPR007411">
    <property type="entry name" value="EpmC"/>
</dbReference>
<dbReference type="AlphaFoldDB" id="A0A1H9ZMD4"/>
<dbReference type="STRING" id="349064.SAMN05660429_00512"/>
<name>A0A1H9ZMD4_THASX</name>
<dbReference type="OrthoDB" id="5298591at2"/>
<gene>
    <name evidence="1" type="ORF">SAMN05660429_00512</name>
</gene>
<keyword evidence="2" id="KW-1185">Reference proteome</keyword>
<reference evidence="1 2" key="1">
    <citation type="submission" date="2016-10" db="EMBL/GenBank/DDBJ databases">
        <authorList>
            <person name="de Groot N.N."/>
        </authorList>
    </citation>
    <scope>NUCLEOTIDE SEQUENCE [LARGE SCALE GENOMIC DNA]</scope>
    <source>
        <strain evidence="1 2">DSM 19706</strain>
    </source>
</reference>
<evidence type="ECO:0000313" key="1">
    <source>
        <dbReference type="EMBL" id="SES82793.1"/>
    </source>
</evidence>
<protein>
    <recommendedName>
        <fullName evidence="3">Elongation factor P hydroxylase</fullName>
    </recommendedName>
</protein>
<dbReference type="RefSeq" id="WP_093327429.1">
    <property type="nucleotide sequence ID" value="NZ_AP027363.1"/>
</dbReference>